<accession>A0ACD4CCN3</accession>
<evidence type="ECO:0000313" key="2">
    <source>
        <dbReference type="Proteomes" id="UP001064027"/>
    </source>
</evidence>
<evidence type="ECO:0000313" key="1">
    <source>
        <dbReference type="EMBL" id="UXH46425.1"/>
    </source>
</evidence>
<reference evidence="1" key="1">
    <citation type="submission" date="2022-09" db="EMBL/GenBank/DDBJ databases">
        <title>Complete genome sequence of Rossellomorea vietnamensis strain RL-WG62, a newly isolated PGPR with the potential for plant salinity stress alleviation.</title>
        <authorList>
            <person name="Ren L."/>
            <person name="Wang G."/>
            <person name="Hu H."/>
        </authorList>
    </citation>
    <scope>NUCLEOTIDE SEQUENCE</scope>
    <source>
        <strain evidence="1">RL-WG62</strain>
    </source>
</reference>
<dbReference type="Proteomes" id="UP001064027">
    <property type="component" value="Chromosome"/>
</dbReference>
<keyword evidence="2" id="KW-1185">Reference proteome</keyword>
<protein>
    <submittedName>
        <fullName evidence="1">Uncharacterized protein</fullName>
    </submittedName>
</protein>
<name>A0ACD4CCN3_9BACI</name>
<proteinExistence type="predicted"/>
<gene>
    <name evidence="1" type="ORF">N5C46_10400</name>
</gene>
<dbReference type="EMBL" id="CP104558">
    <property type="protein sequence ID" value="UXH46425.1"/>
    <property type="molecule type" value="Genomic_DNA"/>
</dbReference>
<sequence length="166" mass="17721">MRKKMSVIFVLSFLAFGALFSSSASAAFTSASWNYSTHAASHGGVKLATQGTVKLGAGTLTYNGWGALNLEDAFGGSPTIDSAWVTGYAEHSQRSWFGTYSSETADFAKNTTYSGYATGYRTVVSVSYKDVVPVAGTITSIRIYPSAYIDVSNGFKSDIDGYTRVF</sequence>
<organism evidence="1 2">
    <name type="scientific">Rossellomorea vietnamensis</name>
    <dbReference type="NCBI Taxonomy" id="218284"/>
    <lineage>
        <taxon>Bacteria</taxon>
        <taxon>Bacillati</taxon>
        <taxon>Bacillota</taxon>
        <taxon>Bacilli</taxon>
        <taxon>Bacillales</taxon>
        <taxon>Bacillaceae</taxon>
        <taxon>Rossellomorea</taxon>
    </lineage>
</organism>